<reference evidence="1 2" key="1">
    <citation type="submission" date="2021-01" db="EMBL/GenBank/DDBJ databases">
        <title>Sequencing the genomes of 1000 actinobacteria strains.</title>
        <authorList>
            <person name="Klenk H.-P."/>
        </authorList>
    </citation>
    <scope>NUCLEOTIDE SEQUENCE [LARGE SCALE GENOMIC DNA]</scope>
    <source>
        <strain evidence="1 2">DSM 18239</strain>
    </source>
</reference>
<comment type="caution">
    <text evidence="1">The sequence shown here is derived from an EMBL/GenBank/DDBJ whole genome shotgun (WGS) entry which is preliminary data.</text>
</comment>
<accession>A0ABS2MBJ5</accession>
<dbReference type="RefSeq" id="WP_193668383.1">
    <property type="nucleotide sequence ID" value="NZ_JACDTV010000004.1"/>
</dbReference>
<name>A0ABS2MBJ5_9ACTN</name>
<gene>
    <name evidence="1" type="ORF">JOE61_002382</name>
</gene>
<dbReference type="Gene3D" id="3.40.1760.10">
    <property type="entry name" value="YfbM-like super family"/>
    <property type="match status" value="1"/>
</dbReference>
<proteinExistence type="predicted"/>
<organism evidence="1 2">
    <name type="scientific">Nocardioides salarius</name>
    <dbReference type="NCBI Taxonomy" id="374513"/>
    <lineage>
        <taxon>Bacteria</taxon>
        <taxon>Bacillati</taxon>
        <taxon>Actinomycetota</taxon>
        <taxon>Actinomycetes</taxon>
        <taxon>Propionibacteriales</taxon>
        <taxon>Nocardioidaceae</taxon>
        <taxon>Nocardioides</taxon>
    </lineage>
</organism>
<evidence type="ECO:0000313" key="2">
    <source>
        <dbReference type="Proteomes" id="UP000732378"/>
    </source>
</evidence>
<dbReference type="Pfam" id="PF08974">
    <property type="entry name" value="DUF1877"/>
    <property type="match status" value="1"/>
</dbReference>
<evidence type="ECO:0000313" key="1">
    <source>
        <dbReference type="EMBL" id="MBM7508568.1"/>
    </source>
</evidence>
<dbReference type="Proteomes" id="UP000732378">
    <property type="component" value="Unassembled WGS sequence"/>
</dbReference>
<sequence length="169" mass="18780">MPIVQNLARLDEATLVACSSSVAVLDDVCSFRALDRDEYLDLDWAPAPLEQAARIAQVPASLLEGLARATAGGEEANAAYREMPDSIWEHPVTSLNPTEVRRVHEQLQELRRVDFLSSATATEAFVRAGAEFSPPEADPLENLRPHFQALCDFYATAVERRLGVLMWWD</sequence>
<keyword evidence="2" id="KW-1185">Reference proteome</keyword>
<dbReference type="InterPro" id="IPR015068">
    <property type="entry name" value="DUF1877"/>
</dbReference>
<evidence type="ECO:0008006" key="3">
    <source>
        <dbReference type="Google" id="ProtNLM"/>
    </source>
</evidence>
<dbReference type="EMBL" id="JAFBBZ010000001">
    <property type="protein sequence ID" value="MBM7508568.1"/>
    <property type="molecule type" value="Genomic_DNA"/>
</dbReference>
<dbReference type="InterPro" id="IPR035944">
    <property type="entry name" value="YfbM-like_sf"/>
</dbReference>
<protein>
    <recommendedName>
        <fullName evidence="3">DUF1877 family protein</fullName>
    </recommendedName>
</protein>